<dbReference type="AlphaFoldDB" id="A0A1I3Y6L2"/>
<dbReference type="PANTHER" id="PTHR15108">
    <property type="entry name" value="N-ACYLGLUCOSAMINE-2-EPIMERASE"/>
    <property type="match status" value="1"/>
</dbReference>
<gene>
    <name evidence="3" type="ORF">SAMN05444581_10545</name>
</gene>
<name>A0A1I3Y6L2_9HYPH</name>
<dbReference type="InterPro" id="IPR008928">
    <property type="entry name" value="6-hairpin_glycosidase_sf"/>
</dbReference>
<evidence type="ECO:0000256" key="1">
    <source>
        <dbReference type="ARBA" id="ARBA00008558"/>
    </source>
</evidence>
<dbReference type="Gene3D" id="1.50.10.10">
    <property type="match status" value="1"/>
</dbReference>
<dbReference type="EMBL" id="FOSN01000005">
    <property type="protein sequence ID" value="SFK27478.1"/>
    <property type="molecule type" value="Genomic_DNA"/>
</dbReference>
<dbReference type="GO" id="GO:0016853">
    <property type="term" value="F:isomerase activity"/>
    <property type="evidence" value="ECO:0007669"/>
    <property type="project" value="UniProtKB-KW"/>
</dbReference>
<evidence type="ECO:0000313" key="3">
    <source>
        <dbReference type="EMBL" id="SFK27478.1"/>
    </source>
</evidence>
<organism evidence="3 4">
    <name type="scientific">Methylocapsa palsarum</name>
    <dbReference type="NCBI Taxonomy" id="1612308"/>
    <lineage>
        <taxon>Bacteria</taxon>
        <taxon>Pseudomonadati</taxon>
        <taxon>Pseudomonadota</taxon>
        <taxon>Alphaproteobacteria</taxon>
        <taxon>Hyphomicrobiales</taxon>
        <taxon>Beijerinckiaceae</taxon>
        <taxon>Methylocapsa</taxon>
    </lineage>
</organism>
<evidence type="ECO:0000256" key="2">
    <source>
        <dbReference type="ARBA" id="ARBA00023235"/>
    </source>
</evidence>
<evidence type="ECO:0000313" key="4">
    <source>
        <dbReference type="Proteomes" id="UP000198755"/>
    </source>
</evidence>
<dbReference type="InterPro" id="IPR012341">
    <property type="entry name" value="6hp_glycosidase-like_sf"/>
</dbReference>
<sequence length="419" mass="47050">MPPGRNLFKSSHGKDWRMNAIGDATSIQTFDSPLAASSAAAQTIRRWLTAKALPLWSTEGFDHERGCFEERLTRGGQPVLGTPRRAMVQARQIYVFSHAAHLGWFPKGLQIAETAMESLQRDFRDGAEGFAFSVDADGKTVSLARDAYTHAFVLFAIAWLYRVNGDARLLQTADETTRFIETSLVDPVYGGVFDEFPVKDRNKRQNPHMHLLEAFLALEESAPGRGYIDRARSLVEIFKVRLFSPDAGVLLEYFAEDWGAHPDTAKSCVWEPGHQYEWAWLLREYEKLTGEDLQFWIERLYLSARAYGSAESLLLFDEVATDMTVLKRSNRIWPHTEAAKAAVALYSAGDRKAPEFGAAMISSLMEHFLDRPFEGGWIDHLDHRGHPLVDYVPASSLYHLFLAATEMNRAFPADAGGSA</sequence>
<proteinExistence type="inferred from homology"/>
<keyword evidence="4" id="KW-1185">Reference proteome</keyword>
<protein>
    <submittedName>
        <fullName evidence="3">Mannose-6-phosphate isomerase</fullName>
    </submittedName>
</protein>
<dbReference type="Pfam" id="PF07221">
    <property type="entry name" value="GlcNAc_2-epim"/>
    <property type="match status" value="1"/>
</dbReference>
<dbReference type="GO" id="GO:0005975">
    <property type="term" value="P:carbohydrate metabolic process"/>
    <property type="evidence" value="ECO:0007669"/>
    <property type="project" value="InterPro"/>
</dbReference>
<reference evidence="3 4" key="1">
    <citation type="submission" date="2016-10" db="EMBL/GenBank/DDBJ databases">
        <authorList>
            <person name="de Groot N.N."/>
        </authorList>
    </citation>
    <scope>NUCLEOTIDE SEQUENCE [LARGE SCALE GENOMIC DNA]</scope>
    <source>
        <strain evidence="3 4">NE2</strain>
    </source>
</reference>
<dbReference type="STRING" id="1612308.SAMN05444581_10545"/>
<dbReference type="SUPFAM" id="SSF48208">
    <property type="entry name" value="Six-hairpin glycosidases"/>
    <property type="match status" value="1"/>
</dbReference>
<keyword evidence="2 3" id="KW-0413">Isomerase</keyword>
<dbReference type="Proteomes" id="UP000198755">
    <property type="component" value="Unassembled WGS sequence"/>
</dbReference>
<dbReference type="InterPro" id="IPR010819">
    <property type="entry name" value="AGE/CE"/>
</dbReference>
<comment type="similarity">
    <text evidence="1">Belongs to the N-acylglucosamine 2-epimerase family.</text>
</comment>
<accession>A0A1I3Y6L2</accession>